<comment type="caution">
    <text evidence="2">The sequence shown here is derived from an EMBL/GenBank/DDBJ whole genome shotgun (WGS) entry which is preliminary data.</text>
</comment>
<feature type="signal peptide" evidence="1">
    <location>
        <begin position="1"/>
        <end position="40"/>
    </location>
</feature>
<dbReference type="AlphaFoldDB" id="A0A8S0U8H5"/>
<evidence type="ECO:0000313" key="3">
    <source>
        <dbReference type="Proteomes" id="UP000594638"/>
    </source>
</evidence>
<keyword evidence="1" id="KW-0732">Signal</keyword>
<accession>A0A8S0U8H5</accession>
<gene>
    <name evidence="2" type="ORF">OLEA9_A064388</name>
</gene>
<dbReference type="EMBL" id="CACTIH010007388">
    <property type="protein sequence ID" value="CAA3012070.1"/>
    <property type="molecule type" value="Genomic_DNA"/>
</dbReference>
<dbReference type="Proteomes" id="UP000594638">
    <property type="component" value="Unassembled WGS sequence"/>
</dbReference>
<name>A0A8S0U8H5_OLEEU</name>
<evidence type="ECO:0000313" key="2">
    <source>
        <dbReference type="EMBL" id="CAA3012070.1"/>
    </source>
</evidence>
<sequence length="102" mass="11330">MSGAQCLTSVFMASFSKSKRRPRATEIWVLWLLLLRSMGGDGVLCKSGFVASVHKQKRSGLWCFACKVMCSDKWRWLWLKCVGGGDGGFESGNYGSKMRLGL</sequence>
<reference evidence="2 3" key="1">
    <citation type="submission" date="2019-12" db="EMBL/GenBank/DDBJ databases">
        <authorList>
            <person name="Alioto T."/>
            <person name="Alioto T."/>
            <person name="Gomez Garrido J."/>
        </authorList>
    </citation>
    <scope>NUCLEOTIDE SEQUENCE [LARGE SCALE GENOMIC DNA]</scope>
</reference>
<feature type="chain" id="PRO_5035924193" description="Secreted protein" evidence="1">
    <location>
        <begin position="41"/>
        <end position="102"/>
    </location>
</feature>
<keyword evidence="3" id="KW-1185">Reference proteome</keyword>
<proteinExistence type="predicted"/>
<evidence type="ECO:0008006" key="4">
    <source>
        <dbReference type="Google" id="ProtNLM"/>
    </source>
</evidence>
<organism evidence="2 3">
    <name type="scientific">Olea europaea subsp. europaea</name>
    <dbReference type="NCBI Taxonomy" id="158383"/>
    <lineage>
        <taxon>Eukaryota</taxon>
        <taxon>Viridiplantae</taxon>
        <taxon>Streptophyta</taxon>
        <taxon>Embryophyta</taxon>
        <taxon>Tracheophyta</taxon>
        <taxon>Spermatophyta</taxon>
        <taxon>Magnoliopsida</taxon>
        <taxon>eudicotyledons</taxon>
        <taxon>Gunneridae</taxon>
        <taxon>Pentapetalae</taxon>
        <taxon>asterids</taxon>
        <taxon>lamiids</taxon>
        <taxon>Lamiales</taxon>
        <taxon>Oleaceae</taxon>
        <taxon>Oleeae</taxon>
        <taxon>Olea</taxon>
    </lineage>
</organism>
<evidence type="ECO:0000256" key="1">
    <source>
        <dbReference type="SAM" id="SignalP"/>
    </source>
</evidence>
<protein>
    <recommendedName>
        <fullName evidence="4">Secreted protein</fullName>
    </recommendedName>
</protein>
<dbReference type="Gramene" id="OE9A064388T1">
    <property type="protein sequence ID" value="OE9A064388C1"/>
    <property type="gene ID" value="OE9A064388"/>
</dbReference>